<keyword evidence="1" id="KW-0456">Lyase</keyword>
<evidence type="ECO:0000313" key="2">
    <source>
        <dbReference type="Proteomes" id="UP000031197"/>
    </source>
</evidence>
<dbReference type="RefSeq" id="WP_039222702.1">
    <property type="nucleotide sequence ID" value="NZ_JWLW01000065.1"/>
</dbReference>
<dbReference type="Gene3D" id="3.10.180.10">
    <property type="entry name" value="2,3-Dihydroxybiphenyl 1,2-Dioxygenase, domain 1"/>
    <property type="match status" value="1"/>
</dbReference>
<dbReference type="InterPro" id="IPR029068">
    <property type="entry name" value="Glyas_Bleomycin-R_OHBP_Dase"/>
</dbReference>
<dbReference type="OrthoDB" id="674527at2"/>
<keyword evidence="2" id="KW-1185">Reference proteome</keyword>
<gene>
    <name evidence="1" type="ORF">RJ41_15285</name>
</gene>
<evidence type="ECO:0000313" key="1">
    <source>
        <dbReference type="EMBL" id="KHT44936.1"/>
    </source>
</evidence>
<dbReference type="SUPFAM" id="SSF54593">
    <property type="entry name" value="Glyoxalase/Bleomycin resistance protein/Dihydroxybiphenyl dioxygenase"/>
    <property type="match status" value="1"/>
</dbReference>
<comment type="caution">
    <text evidence="1">The sequence shown here is derived from an EMBL/GenBank/DDBJ whole genome shotgun (WGS) entry which is preliminary data.</text>
</comment>
<accession>A0A0B3XL78</accession>
<proteinExistence type="predicted"/>
<dbReference type="Proteomes" id="UP000031197">
    <property type="component" value="Unassembled WGS sequence"/>
</dbReference>
<protein>
    <submittedName>
        <fullName evidence="1">Lactoylglutathione lyase</fullName>
    </submittedName>
</protein>
<dbReference type="AlphaFoldDB" id="A0A0B3XL78"/>
<organism evidence="1 2">
    <name type="scientific">Alteromonas marina</name>
    <dbReference type="NCBI Taxonomy" id="203795"/>
    <lineage>
        <taxon>Bacteria</taxon>
        <taxon>Pseudomonadati</taxon>
        <taxon>Pseudomonadota</taxon>
        <taxon>Gammaproteobacteria</taxon>
        <taxon>Alteromonadales</taxon>
        <taxon>Alteromonadaceae</taxon>
        <taxon>Alteromonas/Salinimonas group</taxon>
        <taxon>Alteromonas</taxon>
    </lineage>
</organism>
<reference evidence="1 2" key="1">
    <citation type="submission" date="2014-12" db="EMBL/GenBank/DDBJ databases">
        <title>Genome sequencing of Alteromonas marina AD001.</title>
        <authorList>
            <person name="Adrian T.G.S."/>
            <person name="Chan K.G."/>
        </authorList>
    </citation>
    <scope>NUCLEOTIDE SEQUENCE [LARGE SCALE GENOMIC DNA]</scope>
    <source>
        <strain evidence="1 2">AD001</strain>
    </source>
</reference>
<name>A0A0B3XL78_9ALTE</name>
<dbReference type="GO" id="GO:0016829">
    <property type="term" value="F:lyase activity"/>
    <property type="evidence" value="ECO:0007669"/>
    <property type="project" value="UniProtKB-KW"/>
</dbReference>
<sequence>MDVIDIKTFIPSKNYDISKAFYSEIGFNAEYVNEDLTLFENGDCLFFLQRFYNPELANNFMLQICVADIQNAFDLCSRSLHKTKISPIEQQHWGSVFYLWGPSGELLHITALGSFCENEGRNDE</sequence>
<dbReference type="EMBL" id="JWLW01000065">
    <property type="protein sequence ID" value="KHT44936.1"/>
    <property type="molecule type" value="Genomic_DNA"/>
</dbReference>